<dbReference type="InterPro" id="IPR001789">
    <property type="entry name" value="Sig_transdc_resp-reg_receiver"/>
</dbReference>
<sequence>MSYQLLIVDDEVLIRKALSQYIDWESLNCVVHATASNGKEAIKIIEENKIDIVITDVKMPLIDGIELSRYICKNHPNITTVILSGYAEFEYAQSAIQYHVSQYLLKPISKEKIMSCIKDIVKQKATELPADDSMNTAETAPKYSIFIKQAINYIDEHLTDDMTLETIAESVHSNASYLSRIFKKEVGTSVITYITDLRIKKAKDLLEHSDLKTFEISDAVGIHDPAYFSVLFKKYTGMSPKSYRNKADSL</sequence>
<keyword evidence="8" id="KW-0804">Transcription</keyword>
<dbReference type="GO" id="GO:0043565">
    <property type="term" value="F:sequence-specific DNA binding"/>
    <property type="evidence" value="ECO:0007669"/>
    <property type="project" value="InterPro"/>
</dbReference>
<proteinExistence type="predicted"/>
<keyword evidence="3" id="KW-0963">Cytoplasm</keyword>
<dbReference type="Gene3D" id="3.40.50.2300">
    <property type="match status" value="1"/>
</dbReference>
<dbReference type="InterPro" id="IPR051552">
    <property type="entry name" value="HptR"/>
</dbReference>
<dbReference type="GO" id="GO:0005737">
    <property type="term" value="C:cytoplasm"/>
    <property type="evidence" value="ECO:0007669"/>
    <property type="project" value="UniProtKB-SubCell"/>
</dbReference>
<evidence type="ECO:0000259" key="11">
    <source>
        <dbReference type="PROSITE" id="PS01124"/>
    </source>
</evidence>
<reference evidence="14 16" key="2">
    <citation type="submission" date="2018-08" db="EMBL/GenBank/DDBJ databases">
        <title>A genome reference for cultivated species of the human gut microbiota.</title>
        <authorList>
            <person name="Zou Y."/>
            <person name="Xue W."/>
            <person name="Luo G."/>
        </authorList>
    </citation>
    <scope>NUCLEOTIDE SEQUENCE [LARGE SCALE GENOMIC DNA]</scope>
    <source>
        <strain evidence="14 16">AM32-8LB</strain>
    </source>
</reference>
<dbReference type="Proteomes" id="UP000095395">
    <property type="component" value="Unassembled WGS sequence"/>
</dbReference>
<dbReference type="EMBL" id="QSIQ01000019">
    <property type="protein sequence ID" value="RHD01878.1"/>
    <property type="molecule type" value="Genomic_DNA"/>
</dbReference>
<keyword evidence="6" id="KW-0805">Transcription regulation</keyword>
<evidence type="ECO:0000256" key="7">
    <source>
        <dbReference type="ARBA" id="ARBA00023125"/>
    </source>
</evidence>
<dbReference type="SUPFAM" id="SSF46689">
    <property type="entry name" value="Homeodomain-like"/>
    <property type="match status" value="2"/>
</dbReference>
<organism evidence="13 15">
    <name type="scientific">Roseburia inulinivorans</name>
    <dbReference type="NCBI Taxonomy" id="360807"/>
    <lineage>
        <taxon>Bacteria</taxon>
        <taxon>Bacillati</taxon>
        <taxon>Bacillota</taxon>
        <taxon>Clostridia</taxon>
        <taxon>Lachnospirales</taxon>
        <taxon>Lachnospiraceae</taxon>
        <taxon>Roseburia</taxon>
    </lineage>
</organism>
<comment type="function">
    <text evidence="9">May play the central regulatory role in sporulation. It may be an element of the effector pathway responsible for the activation of sporulation genes in response to nutritional stress. Spo0A may act in concert with spo0H (a sigma factor) to control the expression of some genes that are critical to the sporulation process.</text>
</comment>
<dbReference type="PROSITE" id="PS50110">
    <property type="entry name" value="RESPONSE_REGULATORY"/>
    <property type="match status" value="1"/>
</dbReference>
<comment type="subcellular location">
    <subcellularLocation>
        <location evidence="1">Cytoplasm</location>
    </subcellularLocation>
</comment>
<evidence type="ECO:0000256" key="8">
    <source>
        <dbReference type="ARBA" id="ARBA00023163"/>
    </source>
</evidence>
<evidence type="ECO:0000259" key="12">
    <source>
        <dbReference type="PROSITE" id="PS50110"/>
    </source>
</evidence>
<dbReference type="GO" id="GO:0000160">
    <property type="term" value="P:phosphorelay signal transduction system"/>
    <property type="evidence" value="ECO:0007669"/>
    <property type="project" value="UniProtKB-KW"/>
</dbReference>
<dbReference type="Pfam" id="PF12833">
    <property type="entry name" value="HTH_18"/>
    <property type="match status" value="1"/>
</dbReference>
<dbReference type="Proteomes" id="UP000266391">
    <property type="component" value="Unassembled WGS sequence"/>
</dbReference>
<evidence type="ECO:0000256" key="2">
    <source>
        <dbReference type="ARBA" id="ARBA00018672"/>
    </source>
</evidence>
<evidence type="ECO:0000256" key="1">
    <source>
        <dbReference type="ARBA" id="ARBA00004496"/>
    </source>
</evidence>
<protein>
    <recommendedName>
        <fullName evidence="2">Stage 0 sporulation protein A homolog</fullName>
    </recommendedName>
</protein>
<evidence type="ECO:0000256" key="5">
    <source>
        <dbReference type="ARBA" id="ARBA00023012"/>
    </source>
</evidence>
<dbReference type="PANTHER" id="PTHR42713:SF3">
    <property type="entry name" value="TRANSCRIPTIONAL REGULATORY PROTEIN HPTR"/>
    <property type="match status" value="1"/>
</dbReference>
<evidence type="ECO:0000313" key="16">
    <source>
        <dbReference type="Proteomes" id="UP000266391"/>
    </source>
</evidence>
<dbReference type="InterPro" id="IPR011006">
    <property type="entry name" value="CheY-like_superfamily"/>
</dbReference>
<evidence type="ECO:0000256" key="3">
    <source>
        <dbReference type="ARBA" id="ARBA00022490"/>
    </source>
</evidence>
<dbReference type="InterPro" id="IPR018060">
    <property type="entry name" value="HTH_AraC"/>
</dbReference>
<evidence type="ECO:0000313" key="14">
    <source>
        <dbReference type="EMBL" id="RHD01878.1"/>
    </source>
</evidence>
<accession>A0A174FY00</accession>
<dbReference type="AlphaFoldDB" id="A0A174FY00"/>
<dbReference type="SMART" id="SM00448">
    <property type="entry name" value="REC"/>
    <property type="match status" value="1"/>
</dbReference>
<dbReference type="PANTHER" id="PTHR42713">
    <property type="entry name" value="HISTIDINE KINASE-RELATED"/>
    <property type="match status" value="1"/>
</dbReference>
<keyword evidence="7 14" id="KW-0238">DNA-binding</keyword>
<dbReference type="Pfam" id="PF00072">
    <property type="entry name" value="Response_reg"/>
    <property type="match status" value="1"/>
</dbReference>
<keyword evidence="4 10" id="KW-0597">Phosphoprotein</keyword>
<name>A0A174FY00_9FIRM</name>
<keyword evidence="5" id="KW-0902">Two-component regulatory system</keyword>
<dbReference type="SMART" id="SM00342">
    <property type="entry name" value="HTH_ARAC"/>
    <property type="match status" value="1"/>
</dbReference>
<dbReference type="Gene3D" id="1.10.10.60">
    <property type="entry name" value="Homeodomain-like"/>
    <property type="match status" value="2"/>
</dbReference>
<reference evidence="13 15" key="1">
    <citation type="submission" date="2015-09" db="EMBL/GenBank/DDBJ databases">
        <authorList>
            <consortium name="Pathogen Informatics"/>
        </authorList>
    </citation>
    <scope>NUCLEOTIDE SEQUENCE [LARGE SCALE GENOMIC DNA]</scope>
    <source>
        <strain evidence="13 15">2789STDY5608835</strain>
    </source>
</reference>
<dbReference type="InterPro" id="IPR009057">
    <property type="entry name" value="Homeodomain-like_sf"/>
</dbReference>
<evidence type="ECO:0000256" key="9">
    <source>
        <dbReference type="ARBA" id="ARBA00024867"/>
    </source>
</evidence>
<feature type="domain" description="Response regulatory" evidence="12">
    <location>
        <begin position="4"/>
        <end position="121"/>
    </location>
</feature>
<evidence type="ECO:0000256" key="6">
    <source>
        <dbReference type="ARBA" id="ARBA00023015"/>
    </source>
</evidence>
<evidence type="ECO:0000256" key="10">
    <source>
        <dbReference type="PROSITE-ProRule" id="PRU00169"/>
    </source>
</evidence>
<gene>
    <name evidence="14" type="ORF">DW813_11745</name>
    <name evidence="13" type="ORF">ERS852392_03458</name>
</gene>
<dbReference type="SUPFAM" id="SSF52172">
    <property type="entry name" value="CheY-like"/>
    <property type="match status" value="1"/>
</dbReference>
<feature type="modified residue" description="4-aspartylphosphate" evidence="10">
    <location>
        <position position="56"/>
    </location>
</feature>
<dbReference type="PROSITE" id="PS01124">
    <property type="entry name" value="HTH_ARAC_FAMILY_2"/>
    <property type="match status" value="1"/>
</dbReference>
<dbReference type="RefSeq" id="WP_055303452.1">
    <property type="nucleotide sequence ID" value="NZ_CYYR01000043.1"/>
</dbReference>
<dbReference type="GO" id="GO:0003700">
    <property type="term" value="F:DNA-binding transcription factor activity"/>
    <property type="evidence" value="ECO:0007669"/>
    <property type="project" value="InterPro"/>
</dbReference>
<evidence type="ECO:0000313" key="15">
    <source>
        <dbReference type="Proteomes" id="UP000095395"/>
    </source>
</evidence>
<feature type="domain" description="HTH araC/xylS-type" evidence="11">
    <location>
        <begin position="148"/>
        <end position="246"/>
    </location>
</feature>
<dbReference type="CDD" id="cd17536">
    <property type="entry name" value="REC_YesN-like"/>
    <property type="match status" value="1"/>
</dbReference>
<evidence type="ECO:0000313" key="13">
    <source>
        <dbReference type="EMBL" id="CUO53798.1"/>
    </source>
</evidence>
<dbReference type="EMBL" id="CYYR01000043">
    <property type="protein sequence ID" value="CUO53798.1"/>
    <property type="molecule type" value="Genomic_DNA"/>
</dbReference>
<evidence type="ECO:0000256" key="4">
    <source>
        <dbReference type="ARBA" id="ARBA00022553"/>
    </source>
</evidence>